<feature type="compositionally biased region" description="Basic and acidic residues" evidence="3">
    <location>
        <begin position="22"/>
        <end position="31"/>
    </location>
</feature>
<evidence type="ECO:0000256" key="1">
    <source>
        <dbReference type="ARBA" id="ARBA00005627"/>
    </source>
</evidence>
<organism evidence="5 6">
    <name type="scientific">Pelagomonas calceolata</name>
    <dbReference type="NCBI Taxonomy" id="35677"/>
    <lineage>
        <taxon>Eukaryota</taxon>
        <taxon>Sar</taxon>
        <taxon>Stramenopiles</taxon>
        <taxon>Ochrophyta</taxon>
        <taxon>Pelagophyceae</taxon>
        <taxon>Pelagomonadales</taxon>
        <taxon>Pelagomonadaceae</taxon>
        <taxon>Pelagomonas</taxon>
    </lineage>
</organism>
<proteinExistence type="inferred from homology"/>
<dbReference type="InterPro" id="IPR047002">
    <property type="entry name" value="Tcp10_C_sf"/>
</dbReference>
<feature type="compositionally biased region" description="Basic and acidic residues" evidence="3">
    <location>
        <begin position="111"/>
        <end position="121"/>
    </location>
</feature>
<dbReference type="EMBL" id="CAKKNE010000001">
    <property type="protein sequence ID" value="CAH0366841.1"/>
    <property type="molecule type" value="Genomic_DNA"/>
</dbReference>
<feature type="domain" description="Centromere protein J C-terminal" evidence="4">
    <location>
        <begin position="364"/>
        <end position="393"/>
    </location>
</feature>
<keyword evidence="6" id="KW-1185">Reference proteome</keyword>
<gene>
    <name evidence="5" type="ORF">PECAL_1P33520</name>
</gene>
<feature type="domain" description="Centromere protein J C-terminal" evidence="4">
    <location>
        <begin position="304"/>
        <end position="337"/>
    </location>
</feature>
<dbReference type="OrthoDB" id="10252174at2759"/>
<dbReference type="AlphaFoldDB" id="A0A8J2SFT4"/>
<feature type="compositionally biased region" description="Basic residues" evidence="3">
    <location>
        <begin position="77"/>
        <end position="94"/>
    </location>
</feature>
<sequence length="584" mass="64357">MFDDDVSDEDISAEALAAMFRRSREKDRAALDDFVATERSMRRDDSEGAARDQAVVGMYAAQRQRQRSAPDQVARPAARRVRRAPPRAQPRRSPPRLGRGDDAATVSVVPPKDEATKELEDRLERCRADLARGRETQRRLERSLADAARRAADVEARQDAEDAALDAWAAQQRSAVAKERKGVARERRRPDDDAVNGDYSSRDAEIEALKATVARLQLQGDKRRQKFLQREHQLQTAYEAQKREVDDLTARVRDQEALALAPSKPVQKKRPAVREAQTPVADKDAEPPWRPVRGREGLRERRLGDGSREVAYRNGTTKRVDADGTCVVRFANGDVKTSEPSGATIYYYAAADTTHTTDPRRRVEVFEFPNGQVETHSADGAKDIRFPDGTTKTVRADGSTSTRFPDGVVVEGEAAVEAAESKGPWAYLKLFVPDKYTGFEDYHAVPIATGGLALGLATAFASRSIILGAGVGALAVAFVVDITRPCWVRLYNVIRPAPRLVGVPVAACSQAHVFPAAWATRLADYLCRHTDVPKDIATHRLARADGLGVHLVQPLLFQHVGTYSVILHHEKNPANVVSAGFSLD</sequence>
<protein>
    <recommendedName>
        <fullName evidence="4">Centromere protein J C-terminal domain-containing protein</fullName>
    </recommendedName>
</protein>
<feature type="region of interest" description="Disordered" evidence="3">
    <location>
        <begin position="173"/>
        <end position="203"/>
    </location>
</feature>
<dbReference type="Gene3D" id="2.60.450.20">
    <property type="match status" value="1"/>
</dbReference>
<accession>A0A8J2SFT4</accession>
<evidence type="ECO:0000313" key="6">
    <source>
        <dbReference type="Proteomes" id="UP000789595"/>
    </source>
</evidence>
<evidence type="ECO:0000313" key="5">
    <source>
        <dbReference type="EMBL" id="CAH0366841.1"/>
    </source>
</evidence>
<dbReference type="InterPro" id="IPR026581">
    <property type="entry name" value="TCP10L/CENPJ"/>
</dbReference>
<dbReference type="InterPro" id="IPR009852">
    <property type="entry name" value="CENPJ_C_dom"/>
</dbReference>
<feature type="compositionally biased region" description="Basic and acidic residues" evidence="3">
    <location>
        <begin position="176"/>
        <end position="192"/>
    </location>
</feature>
<feature type="region of interest" description="Disordered" evidence="3">
    <location>
        <begin position="259"/>
        <end position="309"/>
    </location>
</feature>
<keyword evidence="2" id="KW-0175">Coiled coil</keyword>
<dbReference type="PANTHER" id="PTHR10331:SF6">
    <property type="entry name" value="SPINDLE ASSEMBLY ABNORMAL 4"/>
    <property type="match status" value="1"/>
</dbReference>
<feature type="compositionally biased region" description="Basic and acidic residues" evidence="3">
    <location>
        <begin position="39"/>
        <end position="50"/>
    </location>
</feature>
<evidence type="ECO:0000256" key="2">
    <source>
        <dbReference type="SAM" id="Coils"/>
    </source>
</evidence>
<dbReference type="Proteomes" id="UP000789595">
    <property type="component" value="Unassembled WGS sequence"/>
</dbReference>
<dbReference type="Pfam" id="PF07202">
    <property type="entry name" value="Tcp10_C"/>
    <property type="match status" value="2"/>
</dbReference>
<comment type="similarity">
    <text evidence="1">Belongs to the TCP10 family.</text>
</comment>
<evidence type="ECO:0000256" key="3">
    <source>
        <dbReference type="SAM" id="MobiDB-lite"/>
    </source>
</evidence>
<name>A0A8J2SFT4_9STRA</name>
<dbReference type="PANTHER" id="PTHR10331">
    <property type="entry name" value="T COMPLEX PROTEIN 10"/>
    <property type="match status" value="1"/>
</dbReference>
<comment type="caution">
    <text evidence="5">The sequence shown here is derived from an EMBL/GenBank/DDBJ whole genome shotgun (WGS) entry which is preliminary data.</text>
</comment>
<feature type="region of interest" description="Disordered" evidence="3">
    <location>
        <begin position="20"/>
        <end position="121"/>
    </location>
</feature>
<evidence type="ECO:0000259" key="4">
    <source>
        <dbReference type="Pfam" id="PF07202"/>
    </source>
</evidence>
<feature type="coiled-coil region" evidence="2">
    <location>
        <begin position="231"/>
        <end position="258"/>
    </location>
</feature>
<reference evidence="5" key="1">
    <citation type="submission" date="2021-11" db="EMBL/GenBank/DDBJ databases">
        <authorList>
            <consortium name="Genoscope - CEA"/>
            <person name="William W."/>
        </authorList>
    </citation>
    <scope>NUCLEOTIDE SEQUENCE</scope>
</reference>
<feature type="compositionally biased region" description="Basic and acidic residues" evidence="3">
    <location>
        <begin position="281"/>
        <end position="309"/>
    </location>
</feature>